<evidence type="ECO:0000313" key="1">
    <source>
        <dbReference type="EMBL" id="GFS38182.1"/>
    </source>
</evidence>
<evidence type="ECO:0000313" key="2">
    <source>
        <dbReference type="Proteomes" id="UP000887013"/>
    </source>
</evidence>
<keyword evidence="2" id="KW-1185">Reference proteome</keyword>
<dbReference type="OrthoDB" id="6431259at2759"/>
<comment type="caution">
    <text evidence="1">The sequence shown here is derived from an EMBL/GenBank/DDBJ whole genome shotgun (WGS) entry which is preliminary data.</text>
</comment>
<protein>
    <submittedName>
        <fullName evidence="1">HAUS6_N domain-containing protein</fullName>
    </submittedName>
</protein>
<dbReference type="EMBL" id="BMAW01043213">
    <property type="protein sequence ID" value="GFS38182.1"/>
    <property type="molecule type" value="Genomic_DNA"/>
</dbReference>
<sequence>MLLIYIKDYCPELEEIGSLEAEDDQVYLLKYLKVYSIFLKFYVNILLKGDLTAIQELLSIQRTWNFENSLEKLKSLNERLAADTIPIIKESNKNLQDKVFLEEFSEGLQAFASECSSWNFSSKNFQEKIINTRSALSSNVTDEDLKSSLLTYSILQDDALRADGVTQCPDILELYSDTPKVLSEGNSSNTVEFSESNVSLSSVLHESDNLIHSLKLSKLNNQNALTKEEFEIESPSSDVFIPFLPNGSEEAASIPPLSEATKLIFDTNIDYRKPFKMRESWLLEESLNSVTLPETSFLD</sequence>
<accession>A0A8X6ID39</accession>
<proteinExistence type="predicted"/>
<name>A0A8X6ID39_NEPPI</name>
<dbReference type="AlphaFoldDB" id="A0A8X6ID39"/>
<dbReference type="Proteomes" id="UP000887013">
    <property type="component" value="Unassembled WGS sequence"/>
</dbReference>
<reference evidence="1" key="1">
    <citation type="submission" date="2020-08" db="EMBL/GenBank/DDBJ databases">
        <title>Multicomponent nature underlies the extraordinary mechanical properties of spider dragline silk.</title>
        <authorList>
            <person name="Kono N."/>
            <person name="Nakamura H."/>
            <person name="Mori M."/>
            <person name="Yoshida Y."/>
            <person name="Ohtoshi R."/>
            <person name="Malay A.D."/>
            <person name="Moran D.A.P."/>
            <person name="Tomita M."/>
            <person name="Numata K."/>
            <person name="Arakawa K."/>
        </authorList>
    </citation>
    <scope>NUCLEOTIDE SEQUENCE</scope>
</reference>
<gene>
    <name evidence="1" type="primary">AVEN_189320_1</name>
    <name evidence="1" type="ORF">NPIL_545431</name>
</gene>
<organism evidence="1 2">
    <name type="scientific">Nephila pilipes</name>
    <name type="common">Giant wood spider</name>
    <name type="synonym">Nephila maculata</name>
    <dbReference type="NCBI Taxonomy" id="299642"/>
    <lineage>
        <taxon>Eukaryota</taxon>
        <taxon>Metazoa</taxon>
        <taxon>Ecdysozoa</taxon>
        <taxon>Arthropoda</taxon>
        <taxon>Chelicerata</taxon>
        <taxon>Arachnida</taxon>
        <taxon>Araneae</taxon>
        <taxon>Araneomorphae</taxon>
        <taxon>Entelegynae</taxon>
        <taxon>Araneoidea</taxon>
        <taxon>Nephilidae</taxon>
        <taxon>Nephila</taxon>
    </lineage>
</organism>